<comment type="caution">
    <text evidence="4">The sequence shown here is derived from an EMBL/GenBank/DDBJ whole genome shotgun (WGS) entry which is preliminary data.</text>
</comment>
<feature type="signal peptide" evidence="2">
    <location>
        <begin position="1"/>
        <end position="29"/>
    </location>
</feature>
<proteinExistence type="predicted"/>
<keyword evidence="5" id="KW-1185">Reference proteome</keyword>
<protein>
    <recommendedName>
        <fullName evidence="3">M23ase beta-sheet core domain-containing protein</fullName>
    </recommendedName>
</protein>
<dbReference type="CDD" id="cd12797">
    <property type="entry name" value="M23_peptidase"/>
    <property type="match status" value="2"/>
</dbReference>
<evidence type="ECO:0000313" key="4">
    <source>
        <dbReference type="EMBL" id="RXW32109.1"/>
    </source>
</evidence>
<evidence type="ECO:0000313" key="5">
    <source>
        <dbReference type="Proteomes" id="UP000290624"/>
    </source>
</evidence>
<dbReference type="Gene3D" id="2.70.70.10">
    <property type="entry name" value="Glucose Permease (Domain IIA)"/>
    <property type="match status" value="2"/>
</dbReference>
<name>A0A4Q2EFW1_9ACTN</name>
<feature type="domain" description="M23ase beta-sheet core" evidence="3">
    <location>
        <begin position="53"/>
        <end position="146"/>
    </location>
</feature>
<dbReference type="PANTHER" id="PTHR21666">
    <property type="entry name" value="PEPTIDASE-RELATED"/>
    <property type="match status" value="1"/>
</dbReference>
<reference evidence="4 5" key="1">
    <citation type="submission" date="2018-01" db="EMBL/GenBank/DDBJ databases">
        <title>Lactibacter flavus gen. nov., sp. nov., a novel bacterium of the family Propionibacteriaceae isolated from raw milk and dairy products.</title>
        <authorList>
            <person name="Wenning M."/>
            <person name="Breitenwieser F."/>
            <person name="Huptas C."/>
            <person name="von Neubeck M."/>
            <person name="Busse H.-J."/>
            <person name="Scherer S."/>
        </authorList>
    </citation>
    <scope>NUCLEOTIDE SEQUENCE [LARGE SCALE GENOMIC DNA]</scope>
    <source>
        <strain evidence="4 5">VG341</strain>
    </source>
</reference>
<organism evidence="4 5">
    <name type="scientific">Propioniciclava flava</name>
    <dbReference type="NCBI Taxonomy" id="2072026"/>
    <lineage>
        <taxon>Bacteria</taxon>
        <taxon>Bacillati</taxon>
        <taxon>Actinomycetota</taxon>
        <taxon>Actinomycetes</taxon>
        <taxon>Propionibacteriales</taxon>
        <taxon>Propionibacteriaceae</taxon>
        <taxon>Propioniciclava</taxon>
    </lineage>
</organism>
<accession>A0A4Q2EFW1</accession>
<dbReference type="GO" id="GO:0004222">
    <property type="term" value="F:metalloendopeptidase activity"/>
    <property type="evidence" value="ECO:0007669"/>
    <property type="project" value="TreeGrafter"/>
</dbReference>
<feature type="domain" description="M23ase beta-sheet core" evidence="3">
    <location>
        <begin position="219"/>
        <end position="317"/>
    </location>
</feature>
<evidence type="ECO:0000256" key="2">
    <source>
        <dbReference type="SAM" id="SignalP"/>
    </source>
</evidence>
<evidence type="ECO:0000259" key="3">
    <source>
        <dbReference type="Pfam" id="PF01551"/>
    </source>
</evidence>
<sequence length="322" mass="33769">MAATFARRVWATALLIGLIALGQVPPAHAAGGWPLSGAVVRGFDPPEVAWGSGHRGIDVAGQPGDVIVAPRDGVVTYAQTLAGRAVLVLDHGDTRTTLEPVTATVPVGQRVKQGDPLGVLDAGHQPCPAPACLHWGLKRGDTYLDPLPGTQEAPLLLPDSAAEAVGRRVRERAEAAQALPALTPDALLAGQGALGRPADARLGSRFGPRFHPIFHEWRLHAGIDLSNACGTPLSAAADGRVSHMGFDSSGGWRLILDHGRVNGVNLQTVYLHAQGYRVRVGDQVTRGQQVGTMGSTGWSTGCHLHFSVKANGRQVDPLPWLG</sequence>
<dbReference type="InterPro" id="IPR016047">
    <property type="entry name" value="M23ase_b-sheet_dom"/>
</dbReference>
<feature type="chain" id="PRO_5020630086" description="M23ase beta-sheet core domain-containing protein" evidence="2">
    <location>
        <begin position="30"/>
        <end position="322"/>
    </location>
</feature>
<dbReference type="SUPFAM" id="SSF51261">
    <property type="entry name" value="Duplicated hybrid motif"/>
    <property type="match status" value="2"/>
</dbReference>
<gene>
    <name evidence="4" type="ORF">C1706_08700</name>
</gene>
<dbReference type="Pfam" id="PF01551">
    <property type="entry name" value="Peptidase_M23"/>
    <property type="match status" value="2"/>
</dbReference>
<dbReference type="EMBL" id="PPCV01000005">
    <property type="protein sequence ID" value="RXW32109.1"/>
    <property type="molecule type" value="Genomic_DNA"/>
</dbReference>
<keyword evidence="1 2" id="KW-0732">Signal</keyword>
<dbReference type="AlphaFoldDB" id="A0A4Q2EFW1"/>
<dbReference type="PANTHER" id="PTHR21666:SF289">
    <property type="entry name" value="L-ALA--D-GLU ENDOPEPTIDASE"/>
    <property type="match status" value="1"/>
</dbReference>
<dbReference type="RefSeq" id="WP_129458848.1">
    <property type="nucleotide sequence ID" value="NZ_PPCV01000005.1"/>
</dbReference>
<evidence type="ECO:0000256" key="1">
    <source>
        <dbReference type="ARBA" id="ARBA00022729"/>
    </source>
</evidence>
<dbReference type="InterPro" id="IPR050570">
    <property type="entry name" value="Cell_wall_metabolism_enzyme"/>
</dbReference>
<dbReference type="OrthoDB" id="1099523at2"/>
<dbReference type="Proteomes" id="UP000290624">
    <property type="component" value="Unassembled WGS sequence"/>
</dbReference>
<dbReference type="InterPro" id="IPR011055">
    <property type="entry name" value="Dup_hybrid_motif"/>
</dbReference>